<keyword evidence="2" id="KW-0732">Signal</keyword>
<dbReference type="RefSeq" id="WP_167148240.1">
    <property type="nucleotide sequence ID" value="NZ_JAAMOX010000001.1"/>
</dbReference>
<feature type="transmembrane region" description="Helical" evidence="1">
    <location>
        <begin position="304"/>
        <end position="321"/>
    </location>
</feature>
<feature type="chain" id="PRO_5038875235" description="LPXTG cell wall anchor domain-containing protein" evidence="2">
    <location>
        <begin position="35"/>
        <end position="327"/>
    </location>
</feature>
<organism evidence="3 4">
    <name type="scientific">Lysinibacter cavernae</name>
    <dbReference type="NCBI Taxonomy" id="1640652"/>
    <lineage>
        <taxon>Bacteria</taxon>
        <taxon>Bacillati</taxon>
        <taxon>Actinomycetota</taxon>
        <taxon>Actinomycetes</taxon>
        <taxon>Micrococcales</taxon>
        <taxon>Microbacteriaceae</taxon>
        <taxon>Lysinibacter</taxon>
    </lineage>
</organism>
<keyword evidence="4" id="KW-1185">Reference proteome</keyword>
<dbReference type="AlphaFoldDB" id="A0A7X5TT70"/>
<evidence type="ECO:0000313" key="4">
    <source>
        <dbReference type="Proteomes" id="UP000541033"/>
    </source>
</evidence>
<evidence type="ECO:0000256" key="2">
    <source>
        <dbReference type="SAM" id="SignalP"/>
    </source>
</evidence>
<evidence type="ECO:0008006" key="5">
    <source>
        <dbReference type="Google" id="ProtNLM"/>
    </source>
</evidence>
<sequence>MSETSSRRMGLRVGLITLATALAAVSISGSAASAETTYIDQRYVDESLAVVWEPSADYQIGQPFIPESTGAVVDLTVWLSNVEPHSFAGGAIYAFPIGGDVANEPIPGGVAQLSISDTPDPSVAGDRLAATLSFPDRPVVTEGERYLLMLQPELIDGKTASFTMSLVFSGVGNLGTMTKESGVWAGYATSRLWLQLRMAEPVVNVVVTPPAPVFVPSTACGIPATVALPSAEGATYTQSEDGTAVTVTAVPADGYEFPADAVTSWAYDVAPDPCPTPSPTLSGGATTPPAMSDGSTLAATGASAAPWAFGVLLLAGGLLLASRRKLA</sequence>
<dbReference type="InterPro" id="IPR006311">
    <property type="entry name" value="TAT_signal"/>
</dbReference>
<proteinExistence type="predicted"/>
<dbReference type="EMBL" id="JAAMOX010000001">
    <property type="protein sequence ID" value="NIH52988.1"/>
    <property type="molecule type" value="Genomic_DNA"/>
</dbReference>
<evidence type="ECO:0000256" key="1">
    <source>
        <dbReference type="SAM" id="Phobius"/>
    </source>
</evidence>
<dbReference type="PROSITE" id="PS51318">
    <property type="entry name" value="TAT"/>
    <property type="match status" value="1"/>
</dbReference>
<keyword evidence="1" id="KW-0472">Membrane</keyword>
<name>A0A7X5TT70_9MICO</name>
<evidence type="ECO:0000313" key="3">
    <source>
        <dbReference type="EMBL" id="NIH52988.1"/>
    </source>
</evidence>
<keyword evidence="1" id="KW-0812">Transmembrane</keyword>
<keyword evidence="1" id="KW-1133">Transmembrane helix</keyword>
<gene>
    <name evidence="3" type="ORF">FHX76_000856</name>
</gene>
<protein>
    <recommendedName>
        <fullName evidence="5">LPXTG cell wall anchor domain-containing protein</fullName>
    </recommendedName>
</protein>
<accession>A0A7X5TT70</accession>
<reference evidence="3 4" key="1">
    <citation type="submission" date="2020-02" db="EMBL/GenBank/DDBJ databases">
        <title>Sequencing the genomes of 1000 actinobacteria strains.</title>
        <authorList>
            <person name="Klenk H.-P."/>
        </authorList>
    </citation>
    <scope>NUCLEOTIDE SEQUENCE [LARGE SCALE GENOMIC DNA]</scope>
    <source>
        <strain evidence="3 4">DSM 27960</strain>
    </source>
</reference>
<feature type="signal peptide" evidence="2">
    <location>
        <begin position="1"/>
        <end position="34"/>
    </location>
</feature>
<dbReference type="Proteomes" id="UP000541033">
    <property type="component" value="Unassembled WGS sequence"/>
</dbReference>
<comment type="caution">
    <text evidence="3">The sequence shown here is derived from an EMBL/GenBank/DDBJ whole genome shotgun (WGS) entry which is preliminary data.</text>
</comment>